<keyword evidence="6" id="KW-0378">Hydrolase</keyword>
<dbReference type="EMBL" id="AP028947">
    <property type="protein sequence ID" value="BET25676.1"/>
    <property type="molecule type" value="Genomic_DNA"/>
</dbReference>
<keyword evidence="5" id="KW-0732">Signal</keyword>
<evidence type="ECO:0000256" key="5">
    <source>
        <dbReference type="ARBA" id="ARBA00022729"/>
    </source>
</evidence>
<dbReference type="InterPro" id="IPR010275">
    <property type="entry name" value="MepK"/>
</dbReference>
<organism evidence="12 13">
    <name type="scientific">Limnobacter thiooxidans</name>
    <dbReference type="NCBI Taxonomy" id="131080"/>
    <lineage>
        <taxon>Bacteria</taxon>
        <taxon>Pseudomonadati</taxon>
        <taxon>Pseudomonadota</taxon>
        <taxon>Betaproteobacteria</taxon>
        <taxon>Burkholderiales</taxon>
        <taxon>Burkholderiaceae</taxon>
        <taxon>Limnobacter</taxon>
    </lineage>
</organism>
<proteinExistence type="inferred from homology"/>
<name>A0AA86MD72_9BURK</name>
<dbReference type="GO" id="GO:0006508">
    <property type="term" value="P:proteolysis"/>
    <property type="evidence" value="ECO:0007669"/>
    <property type="project" value="UniProtKB-KW"/>
</dbReference>
<dbReference type="SUPFAM" id="SSF55166">
    <property type="entry name" value="Hedgehog/DD-peptidase"/>
    <property type="match status" value="1"/>
</dbReference>
<evidence type="ECO:0000256" key="6">
    <source>
        <dbReference type="ARBA" id="ARBA00022801"/>
    </source>
</evidence>
<gene>
    <name evidence="12" type="ORF">RGQ30_11770</name>
</gene>
<evidence type="ECO:0000256" key="3">
    <source>
        <dbReference type="ARBA" id="ARBA00022670"/>
    </source>
</evidence>
<comment type="similarity">
    <text evidence="10">Belongs to the peptidase M15 family.</text>
</comment>
<keyword evidence="4" id="KW-0479">Metal-binding</keyword>
<dbReference type="InterPro" id="IPR009045">
    <property type="entry name" value="Zn_M74/Hedgehog-like"/>
</dbReference>
<evidence type="ECO:0000313" key="13">
    <source>
        <dbReference type="Proteomes" id="UP001329151"/>
    </source>
</evidence>
<keyword evidence="3" id="KW-0645">Protease</keyword>
<protein>
    <recommendedName>
        <fullName evidence="11">Murein endopeptidase K</fullName>
    </recommendedName>
</protein>
<dbReference type="Gene3D" id="3.30.1380.10">
    <property type="match status" value="1"/>
</dbReference>
<evidence type="ECO:0000256" key="2">
    <source>
        <dbReference type="ARBA" id="ARBA00004776"/>
    </source>
</evidence>
<keyword evidence="13" id="KW-1185">Reference proteome</keyword>
<dbReference type="KEGG" id="lto:RGQ30_11770"/>
<evidence type="ECO:0000256" key="10">
    <source>
        <dbReference type="ARBA" id="ARBA00093448"/>
    </source>
</evidence>
<keyword evidence="7" id="KW-0862">Zinc</keyword>
<evidence type="ECO:0000313" key="12">
    <source>
        <dbReference type="EMBL" id="BET25676.1"/>
    </source>
</evidence>
<dbReference type="Proteomes" id="UP001329151">
    <property type="component" value="Chromosome"/>
</dbReference>
<evidence type="ECO:0000256" key="1">
    <source>
        <dbReference type="ARBA" id="ARBA00001947"/>
    </source>
</evidence>
<evidence type="ECO:0000256" key="11">
    <source>
        <dbReference type="ARBA" id="ARBA00093666"/>
    </source>
</evidence>
<reference evidence="12 13" key="1">
    <citation type="submission" date="2023-10" db="EMBL/GenBank/DDBJ databases">
        <title>Complete Genome Sequence of Limnobacter thiooxidans CS-K2T, Isolated from freshwater lake sediments in Bavaria, Germany.</title>
        <authorList>
            <person name="Naruki M."/>
            <person name="Watanabe A."/>
            <person name="Warashina T."/>
            <person name="Morita T."/>
            <person name="Arakawa K."/>
        </authorList>
    </citation>
    <scope>NUCLEOTIDE SEQUENCE [LARGE SCALE GENOMIC DNA]</scope>
    <source>
        <strain evidence="12 13">CS-K2</strain>
    </source>
</reference>
<comment type="pathway">
    <text evidence="2">Cell wall biogenesis; cell wall polysaccharide biosynthesis.</text>
</comment>
<evidence type="ECO:0000256" key="9">
    <source>
        <dbReference type="ARBA" id="ARBA00023316"/>
    </source>
</evidence>
<keyword evidence="8" id="KW-0482">Metalloprotease</keyword>
<evidence type="ECO:0000256" key="4">
    <source>
        <dbReference type="ARBA" id="ARBA00022723"/>
    </source>
</evidence>
<evidence type="ECO:0000256" key="8">
    <source>
        <dbReference type="ARBA" id="ARBA00023049"/>
    </source>
</evidence>
<sequence length="213" mass="23736">MEMHNFDRRSFIKAVSTLAVIGSVDTFLNRGVLAAGSELVPPPDLFDPGLVDLTFWLQPRTLEMVRPQSGERLSITYWKDGHLNPIAYEQICGLLRDVQANQVFRMDTQIIDTLWAAQAFVRRYGFSAPVEITSGYRSPKTNARLIEAGLPAARNSLHLKGQAVDFRLPGLHPKVLGELVEGFRTGGVGFYFRVGAKGGWIHADTGPERKWRG</sequence>
<dbReference type="GO" id="GO:0046872">
    <property type="term" value="F:metal ion binding"/>
    <property type="evidence" value="ECO:0007669"/>
    <property type="project" value="UniProtKB-KW"/>
</dbReference>
<dbReference type="AlphaFoldDB" id="A0AA86MD72"/>
<dbReference type="GO" id="GO:0071555">
    <property type="term" value="P:cell wall organization"/>
    <property type="evidence" value="ECO:0007669"/>
    <property type="project" value="UniProtKB-KW"/>
</dbReference>
<dbReference type="Pfam" id="PF05951">
    <property type="entry name" value="Peptidase_M15_2"/>
    <property type="match status" value="1"/>
</dbReference>
<dbReference type="PANTHER" id="PTHR37425:SF1">
    <property type="entry name" value="OUTER MEMBRANE PROTEIN"/>
    <property type="match status" value="1"/>
</dbReference>
<keyword evidence="9" id="KW-0961">Cell wall biogenesis/degradation</keyword>
<dbReference type="PANTHER" id="PTHR37425">
    <property type="match status" value="1"/>
</dbReference>
<comment type="cofactor">
    <cofactor evidence="1">
        <name>Zn(2+)</name>
        <dbReference type="ChEBI" id="CHEBI:29105"/>
    </cofactor>
</comment>
<evidence type="ECO:0000256" key="7">
    <source>
        <dbReference type="ARBA" id="ARBA00022833"/>
    </source>
</evidence>
<dbReference type="GO" id="GO:0008237">
    <property type="term" value="F:metallopeptidase activity"/>
    <property type="evidence" value="ECO:0007669"/>
    <property type="project" value="UniProtKB-KW"/>
</dbReference>
<accession>A0AA86MD72</accession>